<dbReference type="GO" id="GO:0003677">
    <property type="term" value="F:DNA binding"/>
    <property type="evidence" value="ECO:0007669"/>
    <property type="project" value="UniProtKB-KW"/>
</dbReference>
<dbReference type="InterPro" id="IPR015525">
    <property type="entry name" value="BRCA2"/>
</dbReference>
<dbReference type="PANTHER" id="PTHR11289">
    <property type="entry name" value="BREAST CANCER TYPE 2 SUSCEPTIBILITY PROTEIN BRCA2"/>
    <property type="match status" value="1"/>
</dbReference>
<evidence type="ECO:0000256" key="2">
    <source>
        <dbReference type="ARBA" id="ARBA00022763"/>
    </source>
</evidence>
<sequence>MHSSLLNPPPNSLLTVVYLRTHLLTPASNARVPTAPRQIIGERNCGSYNHCTTNTRFLQLTVMMRRSIMVWDLSRMDNLAVNLNEFLSMTLENLQDINVNALLEEFEVQDQNSFNPPEPKFTGFVYPTREEIISEMLPDCPVIVAGDALKLEHKENLCPLRSTQEFDDSLSGISWTQALATSISPLKDLPDSVRIPPAVDLDHPVSSATAPAYGSSAVLDPIHSLFMTAGGMRISLPSTEAMQNARRLLRDDLVPEQSKQECLRRLRMSNEPKTQNQSQCDKEPSEHAVECTLTTGTTSTGLSCSSDAQFTGFTSARGVTLLLRTNSSKDRAKSLLSSELPSTVQPLRFGCDDPSLHTDNSMLKPVQPLVSSDYPRATCSTNQPTRSRFAFDSKVTFHSPTEQLALQKSALSQEFITVSKTSSDPSNSESREALSVTTDLQIREGLGEAMQFVPGMSSSVLQPISRVPEFPDTRCIIGSHSDTGIMNSSPEKFAELSSLPLTKSDTQPPSAASPTSATVEGTANNIQHKSAFSEVDLLDSMLRPHVPEDFVKASDNKIKAVSGATLQRTNQLFVSEPDGDDPTTTTGVMIDCQKTGASVTSFDEVPNPKNLFHTRAHPTFAGFIRASGRSVDPVSEASIEHAKQLCATNMEDVSPSLATTSHVPVSTAWPSKTDAMQAAHKPIHSHKTATSGFKSASGHEVPYSEESLKRARQLYLTEEITDHVNPSGVLKKDQSPPATLSAKVESSEDVRSSSGVGTLANLPTPLPEADVIAETDSFTALMEDSQFQDVRTWLHNDDLERTDSVLEARRQQLRTEQREILANKLELPQPNRSKNPGPKVLSRQPGQNPVGSLYCPGSLWRLRAACRQATSERSPLMPLNHIVAHESSSKRTQNHDKHIGPFDLPDNIHFPVNTDRWTLRTAAQLRWQLDRTYMLDPTASPSLPASYGAGDGAVLIPDAYGCVGKEEILDAFLASPSVCCQLTSQGWLSNHYDQLVWKLGSTTLRASVPDSPFRLPVDYFTPHHVLLRLKYRYDRELEQVERPALRRIVELDDTPARRLVLCVSEVTAIGSSQFNVRVTDGWYQVNCQLDGALIRLVRSGRIRVGTKFVTAGAELVHIDAATGASVAVRSVKCSGEDSQYGHLFGADGAAMGVCLRLHGNSTRPCPWFTRLGYSFEQPGSWCGLYPVPLCTLLPDGGLCSGIRVVVQRRFPLQYMETLEALPESANEKDGRSPGMRRHLFRSERAEQAEVAQFEQQRRRALDQALDNLIPTGRGTTGRKQPTPSQLASLGTDGEALFAAVMGALDPTEAESELNDVQRDAIRQFKETTLRSAMDEMTKPRKVTPLLRVRVAGLHPKDVSLNYVVPVTFWNPTDDLLTVLKEGEAVEIYKLQATTTRATDPFAPPSAGQMISPMQRAALLPGATLALSGGRNTSARPLVSSARKQKAGKSCLPCDVVDEKLIERVYRPRNAMSVTDIQHICVSNSSEFHAPLTDQNTPIEVDLRCVVVAVHQSHATDIPLRTKSDPKAVESSTAMGHRSTTSEVDSVYVTDVNSSSDGCLVVVKIWGGLQAHHLSNLLQKGQAVHFTDLQLRRRQQLPSVPVLDPELGSKSFTLISLNYTVASNVTVDKLLTRTPRSRLSNEKSSCLSPHLEHLAEMHWSSYSTPVTKRYPGLNLFDRFSSTPVRTGVGRGLSSLLQSTGKTDSTPIGKVTNQPTSSTVCGADKEPKAMEQVTPLRSLASRTTPRTGLSRRTRRPQTTSLAIDNPPTFSLKTAQTLNTPVQNARVSPLNAEEPSEIGTILKQPLSTLLSEDRLLATPEPKRPRVASSESPKPCSPKALENKENMTESFGSILEDTFELPHSPVYTSDTPTCNPPSTPASIRSRTTEFNSPSFSGPDSSDDMDVSIADLVKTRRRSTRSLQASSTPTRTRFPHFRD</sequence>
<evidence type="ECO:0000256" key="6">
    <source>
        <dbReference type="SAM" id="MobiDB-lite"/>
    </source>
</evidence>
<evidence type="ECO:0008006" key="11">
    <source>
        <dbReference type="Google" id="ProtNLM"/>
    </source>
</evidence>
<feature type="region of interest" description="Disordered" evidence="6">
    <location>
        <begin position="1858"/>
        <end position="1934"/>
    </location>
</feature>
<keyword evidence="1" id="KW-0677">Repeat</keyword>
<feature type="domain" description="BRCA2 OB1" evidence="7">
    <location>
        <begin position="1043"/>
        <end position="1173"/>
    </location>
</feature>
<protein>
    <recommendedName>
        <fullName evidence="11">BRCA2 repeat protein</fullName>
    </recommendedName>
</protein>
<evidence type="ECO:0000256" key="3">
    <source>
        <dbReference type="ARBA" id="ARBA00023125"/>
    </source>
</evidence>
<proteinExistence type="predicted"/>
<feature type="compositionally biased region" description="Polar residues" evidence="6">
    <location>
        <begin position="1876"/>
        <end position="1887"/>
    </location>
</feature>
<evidence type="ECO:0000256" key="5">
    <source>
        <dbReference type="ARBA" id="ARBA00023204"/>
    </source>
</evidence>
<evidence type="ECO:0000256" key="1">
    <source>
        <dbReference type="ARBA" id="ARBA00022737"/>
    </source>
</evidence>
<dbReference type="Pfam" id="PF09169">
    <property type="entry name" value="BRCA-2_helical"/>
    <property type="match status" value="1"/>
</dbReference>
<dbReference type="InterPro" id="IPR036315">
    <property type="entry name" value="BRCA2_hlx_sf"/>
</dbReference>
<evidence type="ECO:0000259" key="7">
    <source>
        <dbReference type="Pfam" id="PF09103"/>
    </source>
</evidence>
<reference evidence="9 10" key="1">
    <citation type="submission" date="2013-11" db="EMBL/GenBank/DDBJ databases">
        <title>Opisthorchis viverrini - life in the bile duct.</title>
        <authorList>
            <person name="Young N.D."/>
            <person name="Nagarajan N."/>
            <person name="Lin S.J."/>
            <person name="Korhonen P.K."/>
            <person name="Jex A.R."/>
            <person name="Hall R.S."/>
            <person name="Safavi-Hemami H."/>
            <person name="Kaewkong W."/>
            <person name="Bertrand D."/>
            <person name="Gao S."/>
            <person name="Seet Q."/>
            <person name="Wongkham S."/>
            <person name="Teh B.T."/>
            <person name="Wongkham C."/>
            <person name="Intapan P.M."/>
            <person name="Maleewong W."/>
            <person name="Yang X."/>
            <person name="Hu M."/>
            <person name="Wang Z."/>
            <person name="Hofmann A."/>
            <person name="Sternberg P.W."/>
            <person name="Tan P."/>
            <person name="Wang J."/>
            <person name="Gasser R.B."/>
        </authorList>
    </citation>
    <scope>NUCLEOTIDE SEQUENCE [LARGE SCALE GENOMIC DNA]</scope>
</reference>
<feature type="region of interest" description="Disordered" evidence="6">
    <location>
        <begin position="726"/>
        <end position="762"/>
    </location>
</feature>
<feature type="region of interest" description="Disordered" evidence="6">
    <location>
        <begin position="821"/>
        <end position="848"/>
    </location>
</feature>
<organism evidence="9 10">
    <name type="scientific">Opisthorchis viverrini</name>
    <name type="common">Southeast Asian liver fluke</name>
    <dbReference type="NCBI Taxonomy" id="6198"/>
    <lineage>
        <taxon>Eukaryota</taxon>
        <taxon>Metazoa</taxon>
        <taxon>Spiralia</taxon>
        <taxon>Lophotrochozoa</taxon>
        <taxon>Platyhelminthes</taxon>
        <taxon>Trematoda</taxon>
        <taxon>Digenea</taxon>
        <taxon>Opisthorchiida</taxon>
        <taxon>Opisthorchiata</taxon>
        <taxon>Opisthorchiidae</taxon>
        <taxon>Opisthorchis</taxon>
    </lineage>
</organism>
<keyword evidence="10" id="KW-1185">Reference proteome</keyword>
<evidence type="ECO:0000259" key="8">
    <source>
        <dbReference type="Pfam" id="PF09169"/>
    </source>
</evidence>
<dbReference type="InterPro" id="IPR002093">
    <property type="entry name" value="BRCA2_repeat"/>
</dbReference>
<dbReference type="EMBL" id="KL596622">
    <property type="protein sequence ID" value="KER33782.1"/>
    <property type="molecule type" value="Genomic_DNA"/>
</dbReference>
<dbReference type="InterPro" id="IPR015252">
    <property type="entry name" value="BRCA2_hlx"/>
</dbReference>
<evidence type="ECO:0000313" key="9">
    <source>
        <dbReference type="EMBL" id="KER33782.1"/>
    </source>
</evidence>
<dbReference type="Proteomes" id="UP000054324">
    <property type="component" value="Unassembled WGS sequence"/>
</dbReference>
<dbReference type="Gene3D" id="2.40.50.140">
    <property type="entry name" value="Nucleic acid-binding proteins"/>
    <property type="match status" value="3"/>
</dbReference>
<dbReference type="CTD" id="20314641"/>
<feature type="compositionally biased region" description="Polar residues" evidence="6">
    <location>
        <begin position="1916"/>
        <end position="1926"/>
    </location>
</feature>
<dbReference type="InterPro" id="IPR015187">
    <property type="entry name" value="BRCA2_OB_1"/>
</dbReference>
<keyword evidence="4" id="KW-0233">DNA recombination</keyword>
<feature type="region of interest" description="Disordered" evidence="6">
    <location>
        <begin position="501"/>
        <end position="523"/>
    </location>
</feature>
<feature type="region of interest" description="Disordered" evidence="6">
    <location>
        <begin position="1696"/>
        <end position="1769"/>
    </location>
</feature>
<dbReference type="SUPFAM" id="SSF50249">
    <property type="entry name" value="Nucleic acid-binding proteins"/>
    <property type="match status" value="2"/>
</dbReference>
<name>A0A075A637_OPIVI</name>
<dbReference type="PANTHER" id="PTHR11289:SF0">
    <property type="entry name" value="BREAST CANCER TYPE 2 SUSCEPTIBILITY PROTEIN"/>
    <property type="match status" value="1"/>
</dbReference>
<dbReference type="SUPFAM" id="SSF81872">
    <property type="entry name" value="BRCA2 helical domain"/>
    <property type="match status" value="1"/>
</dbReference>
<accession>A0A075A637</accession>
<gene>
    <name evidence="9" type="ORF">T265_00453</name>
</gene>
<dbReference type="GO" id="GO:0000724">
    <property type="term" value="P:double-strand break repair via homologous recombination"/>
    <property type="evidence" value="ECO:0007669"/>
    <property type="project" value="InterPro"/>
</dbReference>
<dbReference type="PROSITE" id="PS50138">
    <property type="entry name" value="BRCA2_REPEAT"/>
    <property type="match status" value="1"/>
</dbReference>
<dbReference type="GeneID" id="20314641"/>
<dbReference type="KEGG" id="ovi:T265_00453"/>
<evidence type="ECO:0000256" key="4">
    <source>
        <dbReference type="ARBA" id="ARBA00023172"/>
    </source>
</evidence>
<dbReference type="InterPro" id="IPR012340">
    <property type="entry name" value="NA-bd_OB-fold"/>
</dbReference>
<dbReference type="GO" id="GO:0006355">
    <property type="term" value="P:regulation of DNA-templated transcription"/>
    <property type="evidence" value="ECO:0007669"/>
    <property type="project" value="TreeGrafter"/>
</dbReference>
<dbReference type="STRING" id="6198.A0A075A637"/>
<feature type="domain" description="Breast cancer type 2 susceptibility protein helical" evidence="8">
    <location>
        <begin position="950"/>
        <end position="1039"/>
    </location>
</feature>
<feature type="compositionally biased region" description="Polar residues" evidence="6">
    <location>
        <begin position="1754"/>
        <end position="1769"/>
    </location>
</feature>
<dbReference type="RefSeq" id="XP_009162490.1">
    <property type="nucleotide sequence ID" value="XM_009164226.1"/>
</dbReference>
<feature type="region of interest" description="Disordered" evidence="6">
    <location>
        <begin position="1815"/>
        <end position="1838"/>
    </location>
</feature>
<dbReference type="OrthoDB" id="21095at2759"/>
<dbReference type="SUPFAM" id="SSF81878">
    <property type="entry name" value="BRCA2 tower domain"/>
    <property type="match status" value="1"/>
</dbReference>
<keyword evidence="2" id="KW-0227">DNA damage</keyword>
<keyword evidence="3" id="KW-0238">DNA-binding</keyword>
<feature type="compositionally biased region" description="Polar residues" evidence="6">
    <location>
        <begin position="1696"/>
        <end position="1718"/>
    </location>
</feature>
<evidence type="ECO:0000313" key="10">
    <source>
        <dbReference type="Proteomes" id="UP000054324"/>
    </source>
</evidence>
<keyword evidence="5" id="KW-0234">DNA repair</keyword>
<dbReference type="Pfam" id="PF09103">
    <property type="entry name" value="BRCA-2_OB1"/>
    <property type="match status" value="1"/>
</dbReference>